<protein>
    <submittedName>
        <fullName evidence="1">Uncharacterized protein</fullName>
    </submittedName>
</protein>
<evidence type="ECO:0000313" key="1">
    <source>
        <dbReference type="EMBL" id="KIV77516.1"/>
    </source>
</evidence>
<dbReference type="HOGENOM" id="CLU_1315432_0_0_1"/>
<dbReference type="Proteomes" id="UP000053599">
    <property type="component" value="Unassembled WGS sequence"/>
</dbReference>
<gene>
    <name evidence="1" type="ORF">PV11_09306</name>
</gene>
<sequence>MEQWPTSTDPPTSNNSGPTANQFFVDLSRQVSLERLEAYRSPTRQTLGNTIGWIALFVQDSYNEGYILTHVGLLCWAPFPNVVMKKIPLRPAFLLLENVFTLYFWAMKSRSKYYIPKICPWPISSLEYNGVCSHNPVPEGITGADEVRHLNASPEEVFKIDLRDARKRRDARNEIVANQIIRDDKPVDENGMDMVWPAKSLAWEQDTVV</sequence>
<proteinExistence type="predicted"/>
<dbReference type="EMBL" id="KN846954">
    <property type="protein sequence ID" value="KIV77516.1"/>
    <property type="molecule type" value="Genomic_DNA"/>
</dbReference>
<reference evidence="1 2" key="1">
    <citation type="submission" date="2015-01" db="EMBL/GenBank/DDBJ databases">
        <title>The Genome Sequence of Exophiala sideris CBS121828.</title>
        <authorList>
            <consortium name="The Broad Institute Genomics Platform"/>
            <person name="Cuomo C."/>
            <person name="de Hoog S."/>
            <person name="Gorbushina A."/>
            <person name="Stielow B."/>
            <person name="Teixiera M."/>
            <person name="Abouelleil A."/>
            <person name="Chapman S.B."/>
            <person name="Priest M."/>
            <person name="Young S.K."/>
            <person name="Wortman J."/>
            <person name="Nusbaum C."/>
            <person name="Birren B."/>
        </authorList>
    </citation>
    <scope>NUCLEOTIDE SEQUENCE [LARGE SCALE GENOMIC DNA]</scope>
    <source>
        <strain evidence="1 2">CBS 121828</strain>
    </source>
</reference>
<evidence type="ECO:0000313" key="2">
    <source>
        <dbReference type="Proteomes" id="UP000053599"/>
    </source>
</evidence>
<organism evidence="1 2">
    <name type="scientific">Exophiala sideris</name>
    <dbReference type="NCBI Taxonomy" id="1016849"/>
    <lineage>
        <taxon>Eukaryota</taxon>
        <taxon>Fungi</taxon>
        <taxon>Dikarya</taxon>
        <taxon>Ascomycota</taxon>
        <taxon>Pezizomycotina</taxon>
        <taxon>Eurotiomycetes</taxon>
        <taxon>Chaetothyriomycetidae</taxon>
        <taxon>Chaetothyriales</taxon>
        <taxon>Herpotrichiellaceae</taxon>
        <taxon>Exophiala</taxon>
    </lineage>
</organism>
<name>A0A0D1WR39_9EURO</name>
<dbReference type="AlphaFoldDB" id="A0A0D1WR39"/>
<accession>A0A0D1WR39</accession>
<dbReference type="OrthoDB" id="3599887at2759"/>